<keyword evidence="4" id="KW-0472">Membrane</keyword>
<dbReference type="Gene3D" id="1.20.5.1930">
    <property type="match status" value="1"/>
</dbReference>
<evidence type="ECO:0000313" key="7">
    <source>
        <dbReference type="Proteomes" id="UP001230426"/>
    </source>
</evidence>
<proteinExistence type="predicted"/>
<evidence type="ECO:0000256" key="3">
    <source>
        <dbReference type="ARBA" id="ARBA00023012"/>
    </source>
</evidence>
<organism evidence="6 7">
    <name type="scientific">Streptosporangium brasiliense</name>
    <dbReference type="NCBI Taxonomy" id="47480"/>
    <lineage>
        <taxon>Bacteria</taxon>
        <taxon>Bacillati</taxon>
        <taxon>Actinomycetota</taxon>
        <taxon>Actinomycetes</taxon>
        <taxon>Streptosporangiales</taxon>
        <taxon>Streptosporangiaceae</taxon>
        <taxon>Streptosporangium</taxon>
    </lineage>
</organism>
<comment type="caution">
    <text evidence="6">The sequence shown here is derived from an EMBL/GenBank/DDBJ whole genome shotgun (WGS) entry which is preliminary data.</text>
</comment>
<keyword evidence="4" id="KW-1133">Transmembrane helix</keyword>
<feature type="domain" description="Signal transduction histidine kinase subgroup 3 dimerisation and phosphoacceptor" evidence="5">
    <location>
        <begin position="189"/>
        <end position="251"/>
    </location>
</feature>
<dbReference type="SUPFAM" id="SSF55874">
    <property type="entry name" value="ATPase domain of HSP90 chaperone/DNA topoisomerase II/histidine kinase"/>
    <property type="match status" value="1"/>
</dbReference>
<feature type="transmembrane region" description="Helical" evidence="4">
    <location>
        <begin position="115"/>
        <end position="139"/>
    </location>
</feature>
<dbReference type="InterPro" id="IPR050482">
    <property type="entry name" value="Sensor_HK_TwoCompSys"/>
</dbReference>
<feature type="transmembrane region" description="Helical" evidence="4">
    <location>
        <begin position="146"/>
        <end position="168"/>
    </location>
</feature>
<dbReference type="PANTHER" id="PTHR24421">
    <property type="entry name" value="NITRATE/NITRITE SENSOR PROTEIN NARX-RELATED"/>
    <property type="match status" value="1"/>
</dbReference>
<dbReference type="PANTHER" id="PTHR24421:SF63">
    <property type="entry name" value="SENSOR HISTIDINE KINASE DESK"/>
    <property type="match status" value="1"/>
</dbReference>
<feature type="transmembrane region" description="Helical" evidence="4">
    <location>
        <begin position="75"/>
        <end position="95"/>
    </location>
</feature>
<dbReference type="CDD" id="cd16917">
    <property type="entry name" value="HATPase_UhpB-NarQ-NarX-like"/>
    <property type="match status" value="1"/>
</dbReference>
<gene>
    <name evidence="6" type="ORF">J2S55_005605</name>
</gene>
<evidence type="ECO:0000256" key="4">
    <source>
        <dbReference type="SAM" id="Phobius"/>
    </source>
</evidence>
<evidence type="ECO:0000256" key="1">
    <source>
        <dbReference type="ARBA" id="ARBA00022679"/>
    </source>
</evidence>
<keyword evidence="4" id="KW-0812">Transmembrane</keyword>
<keyword evidence="2 6" id="KW-0418">Kinase</keyword>
<name>A0ABT9RAQ5_9ACTN</name>
<protein>
    <submittedName>
        <fullName evidence="6">Two-component system sensor histidine kinase DesK</fullName>
        <ecNumber evidence="6">2.7.13.3</ecNumber>
    </submittedName>
</protein>
<dbReference type="RefSeq" id="WP_306866884.1">
    <property type="nucleotide sequence ID" value="NZ_JAUSRB010000002.1"/>
</dbReference>
<keyword evidence="3" id="KW-0902">Two-component regulatory system</keyword>
<sequence length="368" mass="38747">MRERRLRRARIATLATLSMTVLAGVVMPGAGLLREPSAVRAALGAAAVLAFAAAQAGVLYAAVTPALSGKTHRRLIVAFAIATLASIPLAGPVGAGRWETWGWIGASVFATAPLLAGRAVAVAVMAAAVAVSAGVGWWLGGPVHEYVLVTSLSGIATVLVSGLHVWLWNLLLEAEDGRAAQARLAAAEERLRFARDVHDLLGHDLSVIALKAELAERAPERAAQEVADLRRLAAAALTDLRQTVHGYRQVDLRAQLTAVERVLSSSGVRCTTSQPRGELPQEVAAQLAYVLREASTNVLRHSRAGWCRIEISHDDDEVRMTVTNDGATAAGPDRHSSGLRGMAERLAGAGGTLRTSLDDGVFTLEVTL</sequence>
<feature type="transmembrane region" description="Helical" evidence="4">
    <location>
        <begin position="12"/>
        <end position="33"/>
    </location>
</feature>
<feature type="transmembrane region" description="Helical" evidence="4">
    <location>
        <begin position="39"/>
        <end position="63"/>
    </location>
</feature>
<dbReference type="Gene3D" id="3.30.565.10">
    <property type="entry name" value="Histidine kinase-like ATPase, C-terminal domain"/>
    <property type="match status" value="1"/>
</dbReference>
<dbReference type="Pfam" id="PF07730">
    <property type="entry name" value="HisKA_3"/>
    <property type="match status" value="1"/>
</dbReference>
<evidence type="ECO:0000259" key="5">
    <source>
        <dbReference type="Pfam" id="PF07730"/>
    </source>
</evidence>
<evidence type="ECO:0000256" key="2">
    <source>
        <dbReference type="ARBA" id="ARBA00022777"/>
    </source>
</evidence>
<evidence type="ECO:0000313" key="6">
    <source>
        <dbReference type="EMBL" id="MDP9866339.1"/>
    </source>
</evidence>
<dbReference type="InterPro" id="IPR036890">
    <property type="entry name" value="HATPase_C_sf"/>
</dbReference>
<dbReference type="Proteomes" id="UP001230426">
    <property type="component" value="Unassembled WGS sequence"/>
</dbReference>
<dbReference type="InterPro" id="IPR011712">
    <property type="entry name" value="Sig_transdc_His_kin_sub3_dim/P"/>
</dbReference>
<dbReference type="GO" id="GO:0004673">
    <property type="term" value="F:protein histidine kinase activity"/>
    <property type="evidence" value="ECO:0007669"/>
    <property type="project" value="UniProtKB-EC"/>
</dbReference>
<dbReference type="EC" id="2.7.13.3" evidence="6"/>
<accession>A0ABT9RAQ5</accession>
<reference evidence="6 7" key="1">
    <citation type="submission" date="2023-07" db="EMBL/GenBank/DDBJ databases">
        <title>Sequencing the genomes of 1000 actinobacteria strains.</title>
        <authorList>
            <person name="Klenk H.-P."/>
        </authorList>
    </citation>
    <scope>NUCLEOTIDE SEQUENCE [LARGE SCALE GENOMIC DNA]</scope>
    <source>
        <strain evidence="6 7">DSM 44109</strain>
    </source>
</reference>
<keyword evidence="7" id="KW-1185">Reference proteome</keyword>
<keyword evidence="1 6" id="KW-0808">Transferase</keyword>
<dbReference type="EMBL" id="JAUSRB010000002">
    <property type="protein sequence ID" value="MDP9866339.1"/>
    <property type="molecule type" value="Genomic_DNA"/>
</dbReference>